<dbReference type="InterPro" id="IPR016040">
    <property type="entry name" value="NAD(P)-bd_dom"/>
</dbReference>
<reference evidence="3 4" key="1">
    <citation type="journal article" date="2017" name="ISME J.">
        <title>Potential for microbial H2 and metal transformations associated with novel bacteria and archaea in deep terrestrial subsurface sediments.</title>
        <authorList>
            <person name="Hernsdorf A.W."/>
            <person name="Amano Y."/>
            <person name="Miyakawa K."/>
            <person name="Ise K."/>
            <person name="Suzuki Y."/>
            <person name="Anantharaman K."/>
            <person name="Probst A."/>
            <person name="Burstein D."/>
            <person name="Thomas B.C."/>
            <person name="Banfield J.F."/>
        </authorList>
    </citation>
    <scope>NUCLEOTIDE SEQUENCE [LARGE SCALE GENOMIC DNA]</scope>
    <source>
        <strain evidence="3">HGW-Wallbacteria-1</strain>
    </source>
</reference>
<evidence type="ECO:0000259" key="2">
    <source>
        <dbReference type="Pfam" id="PF16363"/>
    </source>
</evidence>
<name>A0A2N1PK55_9BACT</name>
<dbReference type="Gene3D" id="3.90.25.10">
    <property type="entry name" value="UDP-galactose 4-epimerase, domain 1"/>
    <property type="match status" value="1"/>
</dbReference>
<keyword evidence="1" id="KW-0520">NAD</keyword>
<organism evidence="3 4">
    <name type="scientific">Candidatus Wallbacteria bacterium HGW-Wallbacteria-1</name>
    <dbReference type="NCBI Taxonomy" id="2013854"/>
    <lineage>
        <taxon>Bacteria</taxon>
        <taxon>Candidatus Walliibacteriota</taxon>
    </lineage>
</organism>
<protein>
    <recommendedName>
        <fullName evidence="2">NAD(P)-binding domain-containing protein</fullName>
    </recommendedName>
</protein>
<proteinExistence type="predicted"/>
<dbReference type="Proteomes" id="UP000233256">
    <property type="component" value="Unassembled WGS sequence"/>
</dbReference>
<feature type="domain" description="NAD(P)-binding" evidence="2">
    <location>
        <begin position="12"/>
        <end position="314"/>
    </location>
</feature>
<dbReference type="Pfam" id="PF16363">
    <property type="entry name" value="GDP_Man_Dehyd"/>
    <property type="match status" value="1"/>
</dbReference>
<dbReference type="PANTHER" id="PTHR43574">
    <property type="entry name" value="EPIMERASE-RELATED"/>
    <property type="match status" value="1"/>
</dbReference>
<comment type="caution">
    <text evidence="3">The sequence shown here is derived from an EMBL/GenBank/DDBJ whole genome shotgun (WGS) entry which is preliminary data.</text>
</comment>
<evidence type="ECO:0000256" key="1">
    <source>
        <dbReference type="ARBA" id="ARBA00023027"/>
    </source>
</evidence>
<dbReference type="PRINTS" id="PR01713">
    <property type="entry name" value="NUCEPIMERASE"/>
</dbReference>
<evidence type="ECO:0000313" key="3">
    <source>
        <dbReference type="EMBL" id="PKK88711.1"/>
    </source>
</evidence>
<gene>
    <name evidence="3" type="ORF">CVV64_17470</name>
</gene>
<dbReference type="InterPro" id="IPR036291">
    <property type="entry name" value="NAD(P)-bd_dom_sf"/>
</dbReference>
<dbReference type="Gene3D" id="3.40.50.720">
    <property type="entry name" value="NAD(P)-binding Rossmann-like Domain"/>
    <property type="match status" value="1"/>
</dbReference>
<dbReference type="AlphaFoldDB" id="A0A2N1PK55"/>
<evidence type="ECO:0000313" key="4">
    <source>
        <dbReference type="Proteomes" id="UP000233256"/>
    </source>
</evidence>
<dbReference type="EMBL" id="PGXC01000036">
    <property type="protein sequence ID" value="PKK88711.1"/>
    <property type="molecule type" value="Genomic_DNA"/>
</dbReference>
<accession>A0A2N1PK55</accession>
<dbReference type="SUPFAM" id="SSF51735">
    <property type="entry name" value="NAD(P)-binding Rossmann-fold domains"/>
    <property type="match status" value="1"/>
</dbReference>
<sequence>MSDFCSDGSRVLVTGGAGFIGNHVALALIEKGERPVIVDNFNDYYDTSLKEARIRRLPEGSYDLYRVDVSDYPSMERIFREYSIGRVCHLAAQAGVRYSLENPFAYESSNMLGTLNLMELCRHNKVPRMVFASSSSVYGKNMKIPFSETDRVDHPISLYAATKKANELYGHVYHHLFGLEMVGLRFFTVYGPWGRPDMAAFLFADAMEKGEAIKVFNHGKMKRDFTYIDDIVSGVMAALQKPVPGGYQIFNLGNHRTVELDRFISIIEENVGVKAQRQLLPMQPGDVAETFADIDLAREHLGYEPKTSIEEGVASFIGWFKQWKSGSFSF</sequence>